<accession>A0A644Z7P7</accession>
<organism evidence="1">
    <name type="scientific">bioreactor metagenome</name>
    <dbReference type="NCBI Taxonomy" id="1076179"/>
    <lineage>
        <taxon>unclassified sequences</taxon>
        <taxon>metagenomes</taxon>
        <taxon>ecological metagenomes</taxon>
    </lineage>
</organism>
<evidence type="ECO:0000313" key="1">
    <source>
        <dbReference type="EMBL" id="MPM36895.1"/>
    </source>
</evidence>
<proteinExistence type="predicted"/>
<dbReference type="EMBL" id="VSSQ01007760">
    <property type="protein sequence ID" value="MPM36895.1"/>
    <property type="molecule type" value="Genomic_DNA"/>
</dbReference>
<gene>
    <name evidence="1" type="ORF">SDC9_83499</name>
</gene>
<dbReference type="Pfam" id="PF20131">
    <property type="entry name" value="MC3"/>
    <property type="match status" value="1"/>
</dbReference>
<reference evidence="1" key="1">
    <citation type="submission" date="2019-08" db="EMBL/GenBank/DDBJ databases">
        <authorList>
            <person name="Kucharzyk K."/>
            <person name="Murdoch R.W."/>
            <person name="Higgins S."/>
            <person name="Loffler F."/>
        </authorList>
    </citation>
    <scope>NUCLEOTIDE SEQUENCE</scope>
</reference>
<dbReference type="AlphaFoldDB" id="A0A644Z7P7"/>
<dbReference type="InterPro" id="IPR045390">
    <property type="entry name" value="ABC-3C_MC3"/>
</dbReference>
<comment type="caution">
    <text evidence="1">The sequence shown here is derived from an EMBL/GenBank/DDBJ whole genome shotgun (WGS) entry which is preliminary data.</text>
</comment>
<protein>
    <submittedName>
        <fullName evidence="1">Uncharacterized protein</fullName>
    </submittedName>
</protein>
<sequence>MLRDWKERSVISANLLNPAFCGEILRRTIWSYNYNSESEKIPYSLLYLILPIVLHKETREKMPSKSSTYFHSWVNSNEYLFIDFANRVKQLMPYTDESIMFLLKNNLLKINDDGKFEIVEPYRKKTPQGDSIEEIMMIHKKAELLGKWLRLTGNPQTIYMFLKIKP</sequence>
<name>A0A644Z7P7_9ZZZZ</name>